<protein>
    <submittedName>
        <fullName evidence="1">Uncharacterized protein</fullName>
    </submittedName>
</protein>
<dbReference type="AlphaFoldDB" id="A0AAV4VSZ6"/>
<gene>
    <name evidence="1" type="ORF">CEXT_35051</name>
</gene>
<keyword evidence="2" id="KW-1185">Reference proteome</keyword>
<comment type="caution">
    <text evidence="1">The sequence shown here is derived from an EMBL/GenBank/DDBJ whole genome shotgun (WGS) entry which is preliminary data.</text>
</comment>
<evidence type="ECO:0000313" key="1">
    <source>
        <dbReference type="EMBL" id="GIY72603.1"/>
    </source>
</evidence>
<reference evidence="1 2" key="1">
    <citation type="submission" date="2021-06" db="EMBL/GenBank/DDBJ databases">
        <title>Caerostris extrusa draft genome.</title>
        <authorList>
            <person name="Kono N."/>
            <person name="Arakawa K."/>
        </authorList>
    </citation>
    <scope>NUCLEOTIDE SEQUENCE [LARGE SCALE GENOMIC DNA]</scope>
</reference>
<accession>A0AAV4VSZ6</accession>
<proteinExistence type="predicted"/>
<dbReference type="Proteomes" id="UP001054945">
    <property type="component" value="Unassembled WGS sequence"/>
</dbReference>
<dbReference type="EMBL" id="BPLR01014971">
    <property type="protein sequence ID" value="GIY72603.1"/>
    <property type="molecule type" value="Genomic_DNA"/>
</dbReference>
<organism evidence="1 2">
    <name type="scientific">Caerostris extrusa</name>
    <name type="common">Bark spider</name>
    <name type="synonym">Caerostris bankana</name>
    <dbReference type="NCBI Taxonomy" id="172846"/>
    <lineage>
        <taxon>Eukaryota</taxon>
        <taxon>Metazoa</taxon>
        <taxon>Ecdysozoa</taxon>
        <taxon>Arthropoda</taxon>
        <taxon>Chelicerata</taxon>
        <taxon>Arachnida</taxon>
        <taxon>Araneae</taxon>
        <taxon>Araneomorphae</taxon>
        <taxon>Entelegynae</taxon>
        <taxon>Araneoidea</taxon>
        <taxon>Araneidae</taxon>
        <taxon>Caerostris</taxon>
    </lineage>
</organism>
<name>A0AAV4VSZ6_CAEEX</name>
<evidence type="ECO:0000313" key="2">
    <source>
        <dbReference type="Proteomes" id="UP001054945"/>
    </source>
</evidence>
<sequence length="155" mass="17515">MPKKILQPSIECISINHNSAPFYYAELQYHLQKLIHTLFHKPSGLPEEFPFSSAGTIHGHSGGKRRGGIEPMNVMFWGAMFAWEGWREGVASNPLTAILESASTSPLSSSKWLSPSHLPLSPTRFSSLAEWQQLLRKRFRAVLAFQILLIRFLLL</sequence>